<comment type="caution">
    <text evidence="2">The sequence shown here is derived from an EMBL/GenBank/DDBJ whole genome shotgun (WGS) entry which is preliminary data.</text>
</comment>
<keyword evidence="3" id="KW-1185">Reference proteome</keyword>
<reference evidence="2 3" key="1">
    <citation type="submission" date="2016-04" db="EMBL/GenBank/DDBJ databases">
        <title>Draft genome sequence of freshwater magnetotactic bacteria Magnetospirillum marisnigri SP-1 and Magnetospirillum moscoviense BB-1.</title>
        <authorList>
            <person name="Koziaeva V."/>
            <person name="Dziuba M.V."/>
            <person name="Ivanov T.M."/>
            <person name="Kuznetsov B."/>
            <person name="Grouzdev D.S."/>
        </authorList>
    </citation>
    <scope>NUCLEOTIDE SEQUENCE [LARGE SCALE GENOMIC DNA]</scope>
    <source>
        <strain evidence="2 3">SP-1</strain>
    </source>
</reference>
<proteinExistence type="predicted"/>
<dbReference type="EMBL" id="LWQT01000102">
    <property type="protein sequence ID" value="OAN45282.1"/>
    <property type="molecule type" value="Genomic_DNA"/>
</dbReference>
<feature type="domain" description="TniQ" evidence="1">
    <location>
        <begin position="3"/>
        <end position="110"/>
    </location>
</feature>
<sequence length="418" mass="45941">MIRVTEANGYESMADILSMAGVSNRWRGGWKLELGHVEKILNFSPGQLRAISYTKSSAQSAKGLLLGQDISRMHLAGARPRVCPDCVKELGYISANWDLRFMLACPRHRRSAVFRCLECGKPLSLYRPKLLECSCGADLRNLPAEPVEEHVLELQAVLAAKALKQECPFESACGLPMADLVAMSLRTLLSTVAGLGAQKLENLGMGVNVLELMVGHAADALSQWPEGFRALLRETGAAANQRNQNTTLSFRKAFGGLYDGLVKRGPPSKEVEFLRKTFVEFGLDEWTDGYVDHRLLRGISTDGRRFQSISHLAKDLGVMPSTARRWAREGLVPMTEIDHATRRYVGVAGPVSVPRRANGKSFGDREASAFLGIPVSVLKALRVSGHFEVRHIGKTLKSFHEADLRSFNDRCLAVVTAA</sequence>
<dbReference type="Proteomes" id="UP000078428">
    <property type="component" value="Unassembled WGS sequence"/>
</dbReference>
<gene>
    <name evidence="2" type="ORF">A6A04_20910</name>
</gene>
<dbReference type="STRING" id="1285242.A6A04_20910"/>
<dbReference type="AlphaFoldDB" id="A0A178M955"/>
<dbReference type="InterPro" id="IPR009492">
    <property type="entry name" value="TniQ"/>
</dbReference>
<dbReference type="Pfam" id="PF06527">
    <property type="entry name" value="TniQ"/>
    <property type="match status" value="1"/>
</dbReference>
<evidence type="ECO:0000313" key="3">
    <source>
        <dbReference type="Proteomes" id="UP000078428"/>
    </source>
</evidence>
<evidence type="ECO:0000259" key="1">
    <source>
        <dbReference type="Pfam" id="PF06527"/>
    </source>
</evidence>
<evidence type="ECO:0000313" key="2">
    <source>
        <dbReference type="EMBL" id="OAN45282.1"/>
    </source>
</evidence>
<accession>A0A178M955</accession>
<name>A0A178M955_9PROT</name>
<organism evidence="2 3">
    <name type="scientific">Paramagnetospirillum marisnigri</name>
    <dbReference type="NCBI Taxonomy" id="1285242"/>
    <lineage>
        <taxon>Bacteria</taxon>
        <taxon>Pseudomonadati</taxon>
        <taxon>Pseudomonadota</taxon>
        <taxon>Alphaproteobacteria</taxon>
        <taxon>Rhodospirillales</taxon>
        <taxon>Magnetospirillaceae</taxon>
        <taxon>Paramagnetospirillum</taxon>
    </lineage>
</organism>
<protein>
    <recommendedName>
        <fullName evidence="1">TniQ domain-containing protein</fullName>
    </recommendedName>
</protein>